<protein>
    <recommendedName>
        <fullName evidence="3">Carboxypeptidase regulatory-like domain-containing protein</fullName>
    </recommendedName>
</protein>
<name>A0ABU1RPZ2_9GAMM</name>
<comment type="caution">
    <text evidence="1">The sequence shown here is derived from an EMBL/GenBank/DDBJ whole genome shotgun (WGS) entry which is preliminary data.</text>
</comment>
<evidence type="ECO:0000313" key="2">
    <source>
        <dbReference type="Proteomes" id="UP001254759"/>
    </source>
</evidence>
<dbReference type="EMBL" id="JAVDTT010000001">
    <property type="protein sequence ID" value="MDR6840838.1"/>
    <property type="molecule type" value="Genomic_DNA"/>
</dbReference>
<gene>
    <name evidence="1" type="ORF">J2W94_001102</name>
</gene>
<accession>A0ABU1RPZ2</accession>
<keyword evidence="2" id="KW-1185">Reference proteome</keyword>
<organism evidence="1 2">
    <name type="scientific">Pseudoxanthomonas sacheonensis</name>
    <dbReference type="NCBI Taxonomy" id="443615"/>
    <lineage>
        <taxon>Bacteria</taxon>
        <taxon>Pseudomonadati</taxon>
        <taxon>Pseudomonadota</taxon>
        <taxon>Gammaproteobacteria</taxon>
        <taxon>Lysobacterales</taxon>
        <taxon>Lysobacteraceae</taxon>
        <taxon>Pseudoxanthomonas</taxon>
    </lineage>
</organism>
<evidence type="ECO:0000313" key="1">
    <source>
        <dbReference type="EMBL" id="MDR6840838.1"/>
    </source>
</evidence>
<sequence>MTSKLKPFALAAGSAPVETVDGEIPAPVVAVTEIVRGIGPKHTTCDDTGLLSVEVEWPRGKHKLRDVGFEFKVVSNNPAYAIFPEGPIQAPVEGRSSDFLFMWQEGAPAQQKTIDLQVEVRAVTRDNQRGPPTRIVVRAVPGGTS</sequence>
<proteinExistence type="predicted"/>
<reference evidence="1 2" key="1">
    <citation type="submission" date="2023-07" db="EMBL/GenBank/DDBJ databases">
        <title>Sorghum-associated microbial communities from plants grown in Nebraska, USA.</title>
        <authorList>
            <person name="Schachtman D."/>
        </authorList>
    </citation>
    <scope>NUCLEOTIDE SEQUENCE [LARGE SCALE GENOMIC DNA]</scope>
    <source>
        <strain evidence="1 2">BE107</strain>
    </source>
</reference>
<dbReference type="Proteomes" id="UP001254759">
    <property type="component" value="Unassembled WGS sequence"/>
</dbReference>
<evidence type="ECO:0008006" key="3">
    <source>
        <dbReference type="Google" id="ProtNLM"/>
    </source>
</evidence>